<proteinExistence type="predicted"/>
<gene>
    <name evidence="2" type="ORF">GMARGA_LOCUS4485</name>
</gene>
<dbReference type="PANTHER" id="PTHR34825">
    <property type="entry name" value="CONSERVED PROTEIN, WITH A WEAK D-GALACTARATE DEHYDRATASE/ALTRONATE HYDROLASE DOMAIN"/>
    <property type="match status" value="1"/>
</dbReference>
<evidence type="ECO:0000259" key="1">
    <source>
        <dbReference type="Pfam" id="PF09820"/>
    </source>
</evidence>
<feature type="domain" description="AAA-ATPase-like" evidence="1">
    <location>
        <begin position="85"/>
        <end position="298"/>
    </location>
</feature>
<name>A0ABN7UAH7_GIGMA</name>
<dbReference type="Gene3D" id="3.40.50.300">
    <property type="entry name" value="P-loop containing nucleotide triphosphate hydrolases"/>
    <property type="match status" value="1"/>
</dbReference>
<comment type="caution">
    <text evidence="2">The sequence shown here is derived from an EMBL/GenBank/DDBJ whole genome shotgun (WGS) entry which is preliminary data.</text>
</comment>
<evidence type="ECO:0000313" key="3">
    <source>
        <dbReference type="Proteomes" id="UP000789901"/>
    </source>
</evidence>
<dbReference type="EMBL" id="CAJVQB010001774">
    <property type="protein sequence ID" value="CAG8549513.1"/>
    <property type="molecule type" value="Genomic_DNA"/>
</dbReference>
<reference evidence="2 3" key="1">
    <citation type="submission" date="2021-06" db="EMBL/GenBank/DDBJ databases">
        <authorList>
            <person name="Kallberg Y."/>
            <person name="Tangrot J."/>
            <person name="Rosling A."/>
        </authorList>
    </citation>
    <scope>NUCLEOTIDE SEQUENCE [LARGE SCALE GENOMIC DNA]</scope>
    <source>
        <strain evidence="2 3">120-4 pot B 10/14</strain>
    </source>
</reference>
<evidence type="ECO:0000313" key="2">
    <source>
        <dbReference type="EMBL" id="CAG8549513.1"/>
    </source>
</evidence>
<dbReference type="Proteomes" id="UP000789901">
    <property type="component" value="Unassembled WGS sequence"/>
</dbReference>
<dbReference type="Pfam" id="PF08011">
    <property type="entry name" value="PDDEXK_9"/>
    <property type="match status" value="1"/>
</dbReference>
<dbReference type="InterPro" id="IPR012547">
    <property type="entry name" value="PDDEXK_9"/>
</dbReference>
<organism evidence="2 3">
    <name type="scientific">Gigaspora margarita</name>
    <dbReference type="NCBI Taxonomy" id="4874"/>
    <lineage>
        <taxon>Eukaryota</taxon>
        <taxon>Fungi</taxon>
        <taxon>Fungi incertae sedis</taxon>
        <taxon>Mucoromycota</taxon>
        <taxon>Glomeromycotina</taxon>
        <taxon>Glomeromycetes</taxon>
        <taxon>Diversisporales</taxon>
        <taxon>Gigasporaceae</taxon>
        <taxon>Gigaspora</taxon>
    </lineage>
</organism>
<keyword evidence="3" id="KW-1185">Reference proteome</keyword>
<dbReference type="SUPFAM" id="SSF52540">
    <property type="entry name" value="P-loop containing nucleoside triphosphate hydrolases"/>
    <property type="match status" value="1"/>
</dbReference>
<sequence length="681" mass="79637">MSDNIFFPSVEEINNDWGPGEVIAFLETHKKKLFLRDVDIKPIKNNWVAGEEEDDELPRKRPRLIRALDGKQIFDDSISMSWTDQEKGVFVDKSLFIIEYMIYSERAILITRPRRFGKSTNLSMLYTFLKPVSEKEKEQKLALFKDLKVSKFDWFIKLNLGNWPVIYISFKDLNYESWESMLSSIRKRISDLYKEHRYIIDNKKLHEDDESLFRKTLDGKIDNSYLMDALSSMSRYLHEYFGKQIIILIDEYDWSMEHAGSFYSKANIFFKCMYSSIAKDNQHVSKVLFVGILPLGQASFLSGLNNVGHYPMHILPGIHGRAHYSDMFGFTEKEVEFLLSKSNRKFELDNLRTHYNGYRTSTNKRIYNPHSIMSFLQKDIVGNYWTNSGSTFTVKKYLKKLNQDQLQSLYYAFYSLQDNDNHVKVKLVPHFRYDVLESEPEINAIYTLLCYSGYLTVNFDDKFNNEVDKQWKPTEVELIIPNREVAEQWKQWIIDFIEVDQLMTNIFNSLFKKDIKAFCEQFSALYMEITSCFGIGDSKRAKLYEDWYHTFILGALAMFHSNDYQVVSNCGTGKGCPDVRIIPINPKFDTCIIFEFKLAKSKDLEVMRKLAREGLKQITDKNYRSNTASHIESIVEVAIAFNNKSTFVSAQCLQHKKGEKKGKLSTHDWEIVSSAESRLEG</sequence>
<dbReference type="Pfam" id="PF09820">
    <property type="entry name" value="AAA-ATPase_like"/>
    <property type="match status" value="1"/>
</dbReference>
<accession>A0ABN7UAH7</accession>
<dbReference type="InterPro" id="IPR027417">
    <property type="entry name" value="P-loop_NTPase"/>
</dbReference>
<dbReference type="InterPro" id="IPR018631">
    <property type="entry name" value="AAA-ATPase-like_dom"/>
</dbReference>
<dbReference type="PANTHER" id="PTHR34825:SF1">
    <property type="entry name" value="AAA-ATPASE-LIKE DOMAIN-CONTAINING PROTEIN"/>
    <property type="match status" value="1"/>
</dbReference>
<protein>
    <submittedName>
        <fullName evidence="2">31_t:CDS:1</fullName>
    </submittedName>
</protein>